<name>X1FSA5_9ZZZZ</name>
<dbReference type="EMBL" id="BARU01024330">
    <property type="protein sequence ID" value="GAH48541.1"/>
    <property type="molecule type" value="Genomic_DNA"/>
</dbReference>
<evidence type="ECO:0000256" key="3">
    <source>
        <dbReference type="ARBA" id="ARBA00022490"/>
    </source>
</evidence>
<dbReference type="GO" id="GO:0005524">
    <property type="term" value="F:ATP binding"/>
    <property type="evidence" value="ECO:0007669"/>
    <property type="project" value="UniProtKB-KW"/>
</dbReference>
<dbReference type="InterPro" id="IPR024088">
    <property type="entry name" value="Tyr-tRNA-ligase_bac-type"/>
</dbReference>
<protein>
    <recommendedName>
        <fullName evidence="2">tyrosine--tRNA ligase</fullName>
        <ecNumber evidence="2">6.1.1.1</ecNumber>
    </recommendedName>
</protein>
<feature type="non-terminal residue" evidence="11">
    <location>
        <position position="229"/>
    </location>
</feature>
<evidence type="ECO:0000313" key="11">
    <source>
        <dbReference type="EMBL" id="GAH48541.1"/>
    </source>
</evidence>
<evidence type="ECO:0000256" key="2">
    <source>
        <dbReference type="ARBA" id="ARBA00013160"/>
    </source>
</evidence>
<reference evidence="11" key="1">
    <citation type="journal article" date="2014" name="Front. Microbiol.">
        <title>High frequency of phylogenetically diverse reductive dehalogenase-homologous genes in deep subseafloor sedimentary metagenomes.</title>
        <authorList>
            <person name="Kawai M."/>
            <person name="Futagami T."/>
            <person name="Toyoda A."/>
            <person name="Takaki Y."/>
            <person name="Nishi S."/>
            <person name="Hori S."/>
            <person name="Arai W."/>
            <person name="Tsubouchi T."/>
            <person name="Morono Y."/>
            <person name="Uchiyama I."/>
            <person name="Ito T."/>
            <person name="Fujiyama A."/>
            <person name="Inagaki F."/>
            <person name="Takami H."/>
        </authorList>
    </citation>
    <scope>NUCLEOTIDE SEQUENCE</scope>
    <source>
        <strain evidence="11">Expedition CK06-06</strain>
    </source>
</reference>
<keyword evidence="9" id="KW-0030">Aminoacyl-tRNA synthetase</keyword>
<evidence type="ECO:0000256" key="4">
    <source>
        <dbReference type="ARBA" id="ARBA00022598"/>
    </source>
</evidence>
<evidence type="ECO:0000256" key="6">
    <source>
        <dbReference type="ARBA" id="ARBA00022840"/>
    </source>
</evidence>
<evidence type="ECO:0000256" key="9">
    <source>
        <dbReference type="ARBA" id="ARBA00023146"/>
    </source>
</evidence>
<dbReference type="SUPFAM" id="SSF52374">
    <property type="entry name" value="Nucleotidylyl transferase"/>
    <property type="match status" value="1"/>
</dbReference>
<keyword evidence="6" id="KW-0067">ATP-binding</keyword>
<evidence type="ECO:0000256" key="8">
    <source>
        <dbReference type="ARBA" id="ARBA00022917"/>
    </source>
</evidence>
<comment type="subunit">
    <text evidence="1">Homodimer.</text>
</comment>
<comment type="caution">
    <text evidence="11">The sequence shown here is derived from an EMBL/GenBank/DDBJ whole genome shotgun (WGS) entry which is preliminary data.</text>
</comment>
<dbReference type="NCBIfam" id="TIGR00234">
    <property type="entry name" value="tyrS"/>
    <property type="match status" value="1"/>
</dbReference>
<organism evidence="11">
    <name type="scientific">marine sediment metagenome</name>
    <dbReference type="NCBI Taxonomy" id="412755"/>
    <lineage>
        <taxon>unclassified sequences</taxon>
        <taxon>metagenomes</taxon>
        <taxon>ecological metagenomes</taxon>
    </lineage>
</organism>
<dbReference type="GO" id="GO:0004831">
    <property type="term" value="F:tyrosine-tRNA ligase activity"/>
    <property type="evidence" value="ECO:0007669"/>
    <property type="project" value="UniProtKB-EC"/>
</dbReference>
<comment type="catalytic activity">
    <reaction evidence="10">
        <text>tRNA(Tyr) + L-tyrosine + ATP = L-tyrosyl-tRNA(Tyr) + AMP + diphosphate + H(+)</text>
        <dbReference type="Rhea" id="RHEA:10220"/>
        <dbReference type="Rhea" id="RHEA-COMP:9706"/>
        <dbReference type="Rhea" id="RHEA-COMP:9707"/>
        <dbReference type="ChEBI" id="CHEBI:15378"/>
        <dbReference type="ChEBI" id="CHEBI:30616"/>
        <dbReference type="ChEBI" id="CHEBI:33019"/>
        <dbReference type="ChEBI" id="CHEBI:58315"/>
        <dbReference type="ChEBI" id="CHEBI:78442"/>
        <dbReference type="ChEBI" id="CHEBI:78536"/>
        <dbReference type="ChEBI" id="CHEBI:456215"/>
        <dbReference type="EC" id="6.1.1.1"/>
    </reaction>
</comment>
<dbReference type="InterPro" id="IPR002305">
    <property type="entry name" value="aa-tRNA-synth_Ic"/>
</dbReference>
<evidence type="ECO:0000256" key="1">
    <source>
        <dbReference type="ARBA" id="ARBA00011738"/>
    </source>
</evidence>
<dbReference type="FunFam" id="3.40.50.620:FF:000061">
    <property type="entry name" value="Tyrosine--tRNA ligase"/>
    <property type="match status" value="1"/>
</dbReference>
<proteinExistence type="predicted"/>
<dbReference type="AlphaFoldDB" id="X1FSA5"/>
<dbReference type="GO" id="GO:0003723">
    <property type="term" value="F:RNA binding"/>
    <property type="evidence" value="ECO:0007669"/>
    <property type="project" value="UniProtKB-KW"/>
</dbReference>
<sequence>MIDNILKKEVEKQFNIVIDKSADVITKEELKEKLRRSINKKEPLRVKLGIDLTAPDIHLGHTVVLNKLRQFQDLGHIAILILGDYTTRIGDPSGRTKVRPKLPIEEIERNAGTFREQAFRILDIKKTKMVNNSKWLEPMKLEDIINITSRYTLAQLLERDDFSNRFKNNLPLSIMELLYPLMQAYDSVAIEADIELGGTDQTFNLLIGRDIQREFNQEPQVVITYPLLV</sequence>
<accession>X1FSA5</accession>
<dbReference type="EC" id="6.1.1.1" evidence="2"/>
<keyword evidence="7" id="KW-0694">RNA-binding</keyword>
<evidence type="ECO:0000256" key="5">
    <source>
        <dbReference type="ARBA" id="ARBA00022741"/>
    </source>
</evidence>
<dbReference type="InterPro" id="IPR002307">
    <property type="entry name" value="Tyr-tRNA-ligase"/>
</dbReference>
<dbReference type="PANTHER" id="PTHR11766">
    <property type="entry name" value="TYROSYL-TRNA SYNTHETASE"/>
    <property type="match status" value="1"/>
</dbReference>
<keyword evidence="8" id="KW-0648">Protein biosynthesis</keyword>
<dbReference type="InterPro" id="IPR014729">
    <property type="entry name" value="Rossmann-like_a/b/a_fold"/>
</dbReference>
<dbReference type="Pfam" id="PF00579">
    <property type="entry name" value="tRNA-synt_1b"/>
    <property type="match status" value="1"/>
</dbReference>
<evidence type="ECO:0000256" key="7">
    <source>
        <dbReference type="ARBA" id="ARBA00022884"/>
    </source>
</evidence>
<dbReference type="PANTHER" id="PTHR11766:SF1">
    <property type="entry name" value="TYROSINE--TRNA LIGASE"/>
    <property type="match status" value="1"/>
</dbReference>
<keyword evidence="3" id="KW-0963">Cytoplasm</keyword>
<keyword evidence="4" id="KW-0436">Ligase</keyword>
<gene>
    <name evidence="11" type="ORF">S03H2_39366</name>
</gene>
<dbReference type="Gene3D" id="3.40.50.620">
    <property type="entry name" value="HUPs"/>
    <property type="match status" value="1"/>
</dbReference>
<dbReference type="PRINTS" id="PR01040">
    <property type="entry name" value="TRNASYNTHTYR"/>
</dbReference>
<evidence type="ECO:0000256" key="10">
    <source>
        <dbReference type="ARBA" id="ARBA00048248"/>
    </source>
</evidence>
<dbReference type="GO" id="GO:0006437">
    <property type="term" value="P:tyrosyl-tRNA aminoacylation"/>
    <property type="evidence" value="ECO:0007669"/>
    <property type="project" value="InterPro"/>
</dbReference>
<keyword evidence="5" id="KW-0547">Nucleotide-binding</keyword>
<dbReference type="GO" id="GO:0005829">
    <property type="term" value="C:cytosol"/>
    <property type="evidence" value="ECO:0007669"/>
    <property type="project" value="TreeGrafter"/>
</dbReference>